<comment type="caution">
    <text evidence="2">The sequence shown here is derived from an EMBL/GenBank/DDBJ whole genome shotgun (WGS) entry which is preliminary data.</text>
</comment>
<name>A0A8X6WSV0_9ARAC</name>
<proteinExistence type="predicted"/>
<feature type="region of interest" description="Disordered" evidence="1">
    <location>
        <begin position="1"/>
        <end position="42"/>
    </location>
</feature>
<evidence type="ECO:0000313" key="2">
    <source>
        <dbReference type="EMBL" id="GFY40640.1"/>
    </source>
</evidence>
<accession>A0A8X6WSV0</accession>
<dbReference type="AlphaFoldDB" id="A0A8X6WSV0"/>
<keyword evidence="3" id="KW-1185">Reference proteome</keyword>
<protein>
    <submittedName>
        <fullName evidence="2">Uncharacterized protein</fullName>
    </submittedName>
</protein>
<sequence length="98" mass="11229">MTKADAKDPSNLKRRCKSDEGRKPGFTRAEKVTGMSPQLTSDSPQKELCVFLQAINTYRHTAPISRKISVKENKTDCLKRSEFVTHIHYNIVKTRNLH</sequence>
<gene>
    <name evidence="2" type="ORF">TNIN_6301</name>
</gene>
<reference evidence="2" key="1">
    <citation type="submission" date="2020-08" db="EMBL/GenBank/DDBJ databases">
        <title>Multicomponent nature underlies the extraordinary mechanical properties of spider dragline silk.</title>
        <authorList>
            <person name="Kono N."/>
            <person name="Nakamura H."/>
            <person name="Mori M."/>
            <person name="Yoshida Y."/>
            <person name="Ohtoshi R."/>
            <person name="Malay A.D."/>
            <person name="Moran D.A.P."/>
            <person name="Tomita M."/>
            <person name="Numata K."/>
            <person name="Arakawa K."/>
        </authorList>
    </citation>
    <scope>NUCLEOTIDE SEQUENCE</scope>
</reference>
<organism evidence="2 3">
    <name type="scientific">Trichonephila inaurata madagascariensis</name>
    <dbReference type="NCBI Taxonomy" id="2747483"/>
    <lineage>
        <taxon>Eukaryota</taxon>
        <taxon>Metazoa</taxon>
        <taxon>Ecdysozoa</taxon>
        <taxon>Arthropoda</taxon>
        <taxon>Chelicerata</taxon>
        <taxon>Arachnida</taxon>
        <taxon>Araneae</taxon>
        <taxon>Araneomorphae</taxon>
        <taxon>Entelegynae</taxon>
        <taxon>Araneoidea</taxon>
        <taxon>Nephilidae</taxon>
        <taxon>Trichonephila</taxon>
        <taxon>Trichonephila inaurata</taxon>
    </lineage>
</organism>
<dbReference type="EMBL" id="BMAV01002012">
    <property type="protein sequence ID" value="GFY40640.1"/>
    <property type="molecule type" value="Genomic_DNA"/>
</dbReference>
<evidence type="ECO:0000256" key="1">
    <source>
        <dbReference type="SAM" id="MobiDB-lite"/>
    </source>
</evidence>
<dbReference type="Proteomes" id="UP000886998">
    <property type="component" value="Unassembled WGS sequence"/>
</dbReference>
<feature type="compositionally biased region" description="Basic and acidic residues" evidence="1">
    <location>
        <begin position="1"/>
        <end position="31"/>
    </location>
</feature>
<evidence type="ECO:0000313" key="3">
    <source>
        <dbReference type="Proteomes" id="UP000886998"/>
    </source>
</evidence>